<dbReference type="AlphaFoldDB" id="A0A0P0VXZ9"/>
<dbReference type="Proteomes" id="UP000059680">
    <property type="component" value="Chromosome 3"/>
</dbReference>
<protein>
    <submittedName>
        <fullName evidence="2">Os03g0375601 protein</fullName>
    </submittedName>
</protein>
<dbReference type="InParanoid" id="A0A0P0VXZ9"/>
<dbReference type="PaxDb" id="39947-A0A0P0VXZ9"/>
<feature type="region of interest" description="Disordered" evidence="1">
    <location>
        <begin position="1"/>
        <end position="148"/>
    </location>
</feature>
<evidence type="ECO:0000313" key="2">
    <source>
        <dbReference type="EMBL" id="BAS84403.1"/>
    </source>
</evidence>
<gene>
    <name evidence="2" type="ordered locus">Os03g0375601</name>
    <name evidence="2" type="ORF">OSNPB_030375601</name>
</gene>
<sequence>MVGGNRGVEPEPLPGPAHPHGAVPADAEGRERGGDGGDPPPGDGDHVRQERRRHEAHGGERGERQRDAVGALERGGALLPRAEPEEGGELEQRAEAVEQVGGGDDVVEAEEGDGDRDGGGGGDGDPRGGGSSGAAAGEDGGEEAQLRHAEELERAAAQLRFEQPDGGEHRAGLRPVLEPPPADDACIENHVKSDGQSVKLTWAGLRLNRA</sequence>
<evidence type="ECO:0000313" key="3">
    <source>
        <dbReference type="Proteomes" id="UP000059680"/>
    </source>
</evidence>
<reference evidence="2 3" key="3">
    <citation type="journal article" date="2013" name="Rice">
        <title>Improvement of the Oryza sativa Nipponbare reference genome using next generation sequence and optical map data.</title>
        <authorList>
            <person name="Kawahara Y."/>
            <person name="de la Bastide M."/>
            <person name="Hamilton J.P."/>
            <person name="Kanamori H."/>
            <person name="McCombie W.R."/>
            <person name="Ouyang S."/>
            <person name="Schwartz D.C."/>
            <person name="Tanaka T."/>
            <person name="Wu J."/>
            <person name="Zhou S."/>
            <person name="Childs K.L."/>
            <person name="Davidson R.M."/>
            <person name="Lin H."/>
            <person name="Quesada-Ocampo L."/>
            <person name="Vaillancourt B."/>
            <person name="Sakai H."/>
            <person name="Lee S.S."/>
            <person name="Kim J."/>
            <person name="Numa H."/>
            <person name="Itoh T."/>
            <person name="Buell C.R."/>
            <person name="Matsumoto T."/>
        </authorList>
    </citation>
    <scope>NUCLEOTIDE SEQUENCE [LARGE SCALE GENOMIC DNA]</scope>
    <source>
        <strain evidence="3">cv. Nipponbare</strain>
    </source>
</reference>
<reference evidence="2 3" key="2">
    <citation type="journal article" date="2013" name="Plant Cell Physiol.">
        <title>Rice Annotation Project Database (RAP-DB): an integrative and interactive database for rice genomics.</title>
        <authorList>
            <person name="Sakai H."/>
            <person name="Lee S.S."/>
            <person name="Tanaka T."/>
            <person name="Numa H."/>
            <person name="Kim J."/>
            <person name="Kawahara Y."/>
            <person name="Wakimoto H."/>
            <person name="Yang C.C."/>
            <person name="Iwamoto M."/>
            <person name="Abe T."/>
            <person name="Yamada Y."/>
            <person name="Muto A."/>
            <person name="Inokuchi H."/>
            <person name="Ikemura T."/>
            <person name="Matsumoto T."/>
            <person name="Sasaki T."/>
            <person name="Itoh T."/>
        </authorList>
    </citation>
    <scope>NUCLEOTIDE SEQUENCE [LARGE SCALE GENOMIC DNA]</scope>
    <source>
        <strain evidence="3">cv. Nipponbare</strain>
    </source>
</reference>
<evidence type="ECO:0000256" key="1">
    <source>
        <dbReference type="SAM" id="MobiDB-lite"/>
    </source>
</evidence>
<keyword evidence="3" id="KW-1185">Reference proteome</keyword>
<feature type="compositionally biased region" description="Basic and acidic residues" evidence="1">
    <location>
        <begin position="162"/>
        <end position="171"/>
    </location>
</feature>
<feature type="compositionally biased region" description="Gly residues" evidence="1">
    <location>
        <begin position="119"/>
        <end position="132"/>
    </location>
</feature>
<dbReference type="EMBL" id="AP014959">
    <property type="protein sequence ID" value="BAS84403.1"/>
    <property type="molecule type" value="Genomic_DNA"/>
</dbReference>
<dbReference type="Gramene" id="Os03t0375601-00">
    <property type="protein sequence ID" value="Os03t0375601-00"/>
    <property type="gene ID" value="Os03g0375601"/>
</dbReference>
<proteinExistence type="predicted"/>
<reference evidence="3" key="1">
    <citation type="journal article" date="2005" name="Nature">
        <title>The map-based sequence of the rice genome.</title>
        <authorList>
            <consortium name="International rice genome sequencing project (IRGSP)"/>
            <person name="Matsumoto T."/>
            <person name="Wu J."/>
            <person name="Kanamori H."/>
            <person name="Katayose Y."/>
            <person name="Fujisawa M."/>
            <person name="Namiki N."/>
            <person name="Mizuno H."/>
            <person name="Yamamoto K."/>
            <person name="Antonio B.A."/>
            <person name="Baba T."/>
            <person name="Sakata K."/>
            <person name="Nagamura Y."/>
            <person name="Aoki H."/>
            <person name="Arikawa K."/>
            <person name="Arita K."/>
            <person name="Bito T."/>
            <person name="Chiden Y."/>
            <person name="Fujitsuka N."/>
            <person name="Fukunaka R."/>
            <person name="Hamada M."/>
            <person name="Harada C."/>
            <person name="Hayashi A."/>
            <person name="Hijishita S."/>
            <person name="Honda M."/>
            <person name="Hosokawa S."/>
            <person name="Ichikawa Y."/>
            <person name="Idonuma A."/>
            <person name="Iijima M."/>
            <person name="Ikeda M."/>
            <person name="Ikeno M."/>
            <person name="Ito K."/>
            <person name="Ito S."/>
            <person name="Ito T."/>
            <person name="Ito Y."/>
            <person name="Ito Y."/>
            <person name="Iwabuchi A."/>
            <person name="Kamiya K."/>
            <person name="Karasawa W."/>
            <person name="Kurita K."/>
            <person name="Katagiri S."/>
            <person name="Kikuta A."/>
            <person name="Kobayashi H."/>
            <person name="Kobayashi N."/>
            <person name="Machita K."/>
            <person name="Maehara T."/>
            <person name="Masukawa M."/>
            <person name="Mizubayashi T."/>
            <person name="Mukai Y."/>
            <person name="Nagasaki H."/>
            <person name="Nagata Y."/>
            <person name="Naito S."/>
            <person name="Nakashima M."/>
            <person name="Nakama Y."/>
            <person name="Nakamichi Y."/>
            <person name="Nakamura M."/>
            <person name="Meguro A."/>
            <person name="Negishi M."/>
            <person name="Ohta I."/>
            <person name="Ohta T."/>
            <person name="Okamoto M."/>
            <person name="Ono N."/>
            <person name="Saji S."/>
            <person name="Sakaguchi M."/>
            <person name="Sakai K."/>
            <person name="Shibata M."/>
            <person name="Shimokawa T."/>
            <person name="Song J."/>
            <person name="Takazaki Y."/>
            <person name="Terasawa K."/>
            <person name="Tsugane M."/>
            <person name="Tsuji K."/>
            <person name="Ueda S."/>
            <person name="Waki K."/>
            <person name="Yamagata H."/>
            <person name="Yamamoto M."/>
            <person name="Yamamoto S."/>
            <person name="Yamane H."/>
            <person name="Yoshiki S."/>
            <person name="Yoshihara R."/>
            <person name="Yukawa K."/>
            <person name="Zhong H."/>
            <person name="Yano M."/>
            <person name="Yuan Q."/>
            <person name="Ouyang S."/>
            <person name="Liu J."/>
            <person name="Jones K.M."/>
            <person name="Gansberger K."/>
            <person name="Moffat K."/>
            <person name="Hill J."/>
            <person name="Bera J."/>
            <person name="Fadrosh D."/>
            <person name="Jin S."/>
            <person name="Johri S."/>
            <person name="Kim M."/>
            <person name="Overton L."/>
            <person name="Reardon M."/>
            <person name="Tsitrin T."/>
            <person name="Vuong H."/>
            <person name="Weaver B."/>
            <person name="Ciecko A."/>
            <person name="Tallon L."/>
            <person name="Jackson J."/>
            <person name="Pai G."/>
            <person name="Aken S.V."/>
            <person name="Utterback T."/>
            <person name="Reidmuller S."/>
            <person name="Feldblyum T."/>
            <person name="Hsiao J."/>
            <person name="Zismann V."/>
            <person name="Iobst S."/>
            <person name="de Vazeille A.R."/>
            <person name="Buell C.R."/>
            <person name="Ying K."/>
            <person name="Li Y."/>
            <person name="Lu T."/>
            <person name="Huang Y."/>
            <person name="Zhao Q."/>
            <person name="Feng Q."/>
            <person name="Zhang L."/>
            <person name="Zhu J."/>
            <person name="Weng Q."/>
            <person name="Mu J."/>
            <person name="Lu Y."/>
            <person name="Fan D."/>
            <person name="Liu Y."/>
            <person name="Guan J."/>
            <person name="Zhang Y."/>
            <person name="Yu S."/>
            <person name="Liu X."/>
            <person name="Zhang Y."/>
            <person name="Hong G."/>
            <person name="Han B."/>
            <person name="Choisne N."/>
            <person name="Demange N."/>
            <person name="Orjeda G."/>
            <person name="Samain S."/>
            <person name="Cattolico L."/>
            <person name="Pelletier E."/>
            <person name="Couloux A."/>
            <person name="Segurens B."/>
            <person name="Wincker P."/>
            <person name="D'Hont A."/>
            <person name="Scarpelli C."/>
            <person name="Weissenbach J."/>
            <person name="Salanoubat M."/>
            <person name="Quetier F."/>
            <person name="Yu Y."/>
            <person name="Kim H.R."/>
            <person name="Rambo T."/>
            <person name="Currie J."/>
            <person name="Collura K."/>
            <person name="Luo M."/>
            <person name="Yang T."/>
            <person name="Ammiraju J.S.S."/>
            <person name="Engler F."/>
            <person name="Soderlund C."/>
            <person name="Wing R.A."/>
            <person name="Palmer L.E."/>
            <person name="de la Bastide M."/>
            <person name="Spiegel L."/>
            <person name="Nascimento L."/>
            <person name="Zutavern T."/>
            <person name="O'Shaughnessy A."/>
            <person name="Dike S."/>
            <person name="Dedhia N."/>
            <person name="Preston R."/>
            <person name="Balija V."/>
            <person name="McCombie W.R."/>
            <person name="Chow T."/>
            <person name="Chen H."/>
            <person name="Chung M."/>
            <person name="Chen C."/>
            <person name="Shaw J."/>
            <person name="Wu H."/>
            <person name="Hsiao K."/>
            <person name="Chao Y."/>
            <person name="Chu M."/>
            <person name="Cheng C."/>
            <person name="Hour A."/>
            <person name="Lee P."/>
            <person name="Lin S."/>
            <person name="Lin Y."/>
            <person name="Liou J."/>
            <person name="Liu S."/>
            <person name="Hsing Y."/>
            <person name="Raghuvanshi S."/>
            <person name="Mohanty A."/>
            <person name="Bharti A.K."/>
            <person name="Gaur A."/>
            <person name="Gupta V."/>
            <person name="Kumar D."/>
            <person name="Ravi V."/>
            <person name="Vij S."/>
            <person name="Kapur A."/>
            <person name="Khurana P."/>
            <person name="Khurana P."/>
            <person name="Khurana J.P."/>
            <person name="Tyagi A.K."/>
            <person name="Gaikwad K."/>
            <person name="Singh A."/>
            <person name="Dalal V."/>
            <person name="Srivastava S."/>
            <person name="Dixit A."/>
            <person name="Pal A.K."/>
            <person name="Ghazi I.A."/>
            <person name="Yadav M."/>
            <person name="Pandit A."/>
            <person name="Bhargava A."/>
            <person name="Sureshbabu K."/>
            <person name="Batra K."/>
            <person name="Sharma T.R."/>
            <person name="Mohapatra T."/>
            <person name="Singh N.K."/>
            <person name="Messing J."/>
            <person name="Nelson A.B."/>
            <person name="Fuks G."/>
            <person name="Kavchok S."/>
            <person name="Keizer G."/>
            <person name="Linton E."/>
            <person name="Llaca V."/>
            <person name="Song R."/>
            <person name="Tanyolac B."/>
            <person name="Young S."/>
            <person name="Ho-Il K."/>
            <person name="Hahn J.H."/>
            <person name="Sangsakoo G."/>
            <person name="Vanavichit A."/>
            <person name="de Mattos Luiz.A.T."/>
            <person name="Zimmer P.D."/>
            <person name="Malone G."/>
            <person name="Dellagostin O."/>
            <person name="de Oliveira A.C."/>
            <person name="Bevan M."/>
            <person name="Bancroft I."/>
            <person name="Minx P."/>
            <person name="Cordum H."/>
            <person name="Wilson R."/>
            <person name="Cheng Z."/>
            <person name="Jin W."/>
            <person name="Jiang J."/>
            <person name="Leong S.A."/>
            <person name="Iwama H."/>
            <person name="Gojobori T."/>
            <person name="Itoh T."/>
            <person name="Niimura Y."/>
            <person name="Fujii Y."/>
            <person name="Habara T."/>
            <person name="Sakai H."/>
            <person name="Sato Y."/>
            <person name="Wilson G."/>
            <person name="Kumar K."/>
            <person name="McCouch S."/>
            <person name="Juretic N."/>
            <person name="Hoen D."/>
            <person name="Wright S."/>
            <person name="Bruskiewich R."/>
            <person name="Bureau T."/>
            <person name="Miyao A."/>
            <person name="Hirochika H."/>
            <person name="Nishikawa T."/>
            <person name="Kadowaki K."/>
            <person name="Sugiura M."/>
            <person name="Burr B."/>
            <person name="Sasaki T."/>
        </authorList>
    </citation>
    <scope>NUCLEOTIDE SEQUENCE [LARGE SCALE GENOMIC DNA]</scope>
    <source>
        <strain evidence="3">cv. Nipponbare</strain>
    </source>
</reference>
<name>A0A0P0VXZ9_ORYSJ</name>
<organism evidence="2 3">
    <name type="scientific">Oryza sativa subsp. japonica</name>
    <name type="common">Rice</name>
    <dbReference type="NCBI Taxonomy" id="39947"/>
    <lineage>
        <taxon>Eukaryota</taxon>
        <taxon>Viridiplantae</taxon>
        <taxon>Streptophyta</taxon>
        <taxon>Embryophyta</taxon>
        <taxon>Tracheophyta</taxon>
        <taxon>Spermatophyta</taxon>
        <taxon>Magnoliopsida</taxon>
        <taxon>Liliopsida</taxon>
        <taxon>Poales</taxon>
        <taxon>Poaceae</taxon>
        <taxon>BOP clade</taxon>
        <taxon>Oryzoideae</taxon>
        <taxon>Oryzeae</taxon>
        <taxon>Oryzinae</taxon>
        <taxon>Oryza</taxon>
        <taxon>Oryza sativa</taxon>
    </lineage>
</organism>
<feature type="region of interest" description="Disordered" evidence="1">
    <location>
        <begin position="160"/>
        <end position="187"/>
    </location>
</feature>
<feature type="compositionally biased region" description="Acidic residues" evidence="1">
    <location>
        <begin position="105"/>
        <end position="114"/>
    </location>
</feature>
<feature type="compositionally biased region" description="Basic and acidic residues" evidence="1">
    <location>
        <begin position="43"/>
        <end position="67"/>
    </location>
</feature>
<accession>A0A0P0VXZ9</accession>